<dbReference type="SUPFAM" id="SSF56235">
    <property type="entry name" value="N-terminal nucleophile aminohydrolases (Ntn hydrolases)"/>
    <property type="match status" value="1"/>
</dbReference>
<keyword evidence="1 2" id="KW-0647">Proteasome</keyword>
<dbReference type="InterPro" id="IPR050115">
    <property type="entry name" value="Proteasome_alpha"/>
</dbReference>
<name>U6LIV8_9EIME</name>
<proteinExistence type="predicted"/>
<dbReference type="InterPro" id="IPR029055">
    <property type="entry name" value="Ntn_hydrolases_N"/>
</dbReference>
<keyword evidence="3" id="KW-1185">Reference proteome</keyword>
<dbReference type="VEuPathDB" id="ToxoDB:EBH_0076900"/>
<evidence type="ECO:0000256" key="1">
    <source>
        <dbReference type="ARBA" id="ARBA00022942"/>
    </source>
</evidence>
<dbReference type="OrthoDB" id="431557at2759"/>
<dbReference type="Pfam" id="PF00227">
    <property type="entry name" value="Proteasome"/>
    <property type="match status" value="1"/>
</dbReference>
<dbReference type="InterPro" id="IPR001353">
    <property type="entry name" value="Proteasome_sua/b"/>
</dbReference>
<organism evidence="2 3">
    <name type="scientific">Eimeria brunetti</name>
    <dbReference type="NCBI Taxonomy" id="51314"/>
    <lineage>
        <taxon>Eukaryota</taxon>
        <taxon>Sar</taxon>
        <taxon>Alveolata</taxon>
        <taxon>Apicomplexa</taxon>
        <taxon>Conoidasida</taxon>
        <taxon>Coccidia</taxon>
        <taxon>Eucoccidiorida</taxon>
        <taxon>Eimeriorina</taxon>
        <taxon>Eimeriidae</taxon>
        <taxon>Eimeria</taxon>
    </lineage>
</organism>
<dbReference type="Proteomes" id="UP000030750">
    <property type="component" value="Unassembled WGS sequence"/>
</dbReference>
<accession>U6LIV8</accession>
<reference evidence="2" key="1">
    <citation type="submission" date="2013-10" db="EMBL/GenBank/DDBJ databases">
        <title>Genomic analysis of the causative agents of coccidiosis in chickens.</title>
        <authorList>
            <person name="Reid A.J."/>
            <person name="Blake D."/>
            <person name="Billington K."/>
            <person name="Browne H."/>
            <person name="Dunn M."/>
            <person name="Hung S."/>
            <person name="Kawahara F."/>
            <person name="Miranda-Saavedra D."/>
            <person name="Mourier T."/>
            <person name="Nagra H."/>
            <person name="Otto T.D."/>
            <person name="Rawlings N."/>
            <person name="Sanchez A."/>
            <person name="Sanders M."/>
            <person name="Subramaniam C."/>
            <person name="Tay Y."/>
            <person name="Dear P."/>
            <person name="Doerig C."/>
            <person name="Gruber A."/>
            <person name="Parkinson J."/>
            <person name="Shirley M."/>
            <person name="Wan K.L."/>
            <person name="Berriman M."/>
            <person name="Tomley F."/>
            <person name="Pain A."/>
        </authorList>
    </citation>
    <scope>NUCLEOTIDE SEQUENCE [LARGE SCALE GENOMIC DNA]</scope>
    <source>
        <strain evidence="2">Houghton</strain>
    </source>
</reference>
<protein>
    <submittedName>
        <fullName evidence="2">Proteasome subunit alpha type 5, putative</fullName>
    </submittedName>
</protein>
<gene>
    <name evidence="2" type="ORF">EBH_0076900</name>
</gene>
<evidence type="ECO:0000313" key="3">
    <source>
        <dbReference type="Proteomes" id="UP000030750"/>
    </source>
</evidence>
<sequence>MSRPFGVALLIAGVDKDGPALYSADPSGTVTKYLAVAIGSAQEGAEGMLQEQYSETMSMEAAEDLALVVLRQVMEEKLNANNVEMAALRVGEESFKQYTAEDLKKIINRLPAPSIPTATDLSSASSS</sequence>
<dbReference type="GO" id="GO:0051603">
    <property type="term" value="P:proteolysis involved in protein catabolic process"/>
    <property type="evidence" value="ECO:0007669"/>
    <property type="project" value="InterPro"/>
</dbReference>
<evidence type="ECO:0000313" key="2">
    <source>
        <dbReference type="EMBL" id="CDJ50111.1"/>
    </source>
</evidence>
<reference evidence="2" key="2">
    <citation type="submission" date="2013-10" db="EMBL/GenBank/DDBJ databases">
        <authorList>
            <person name="Aslett M."/>
        </authorList>
    </citation>
    <scope>NUCLEOTIDE SEQUENCE [LARGE SCALE GENOMIC DNA]</scope>
    <source>
        <strain evidence="2">Houghton</strain>
    </source>
</reference>
<dbReference type="Gene3D" id="3.60.20.10">
    <property type="entry name" value="Glutamine Phosphoribosylpyrophosphate, subunit 1, domain 1"/>
    <property type="match status" value="1"/>
</dbReference>
<dbReference type="GO" id="GO:0005839">
    <property type="term" value="C:proteasome core complex"/>
    <property type="evidence" value="ECO:0007669"/>
    <property type="project" value="InterPro"/>
</dbReference>
<dbReference type="AlphaFoldDB" id="U6LIV8"/>
<dbReference type="PANTHER" id="PTHR11599">
    <property type="entry name" value="PROTEASOME SUBUNIT ALPHA/BETA"/>
    <property type="match status" value="1"/>
</dbReference>
<dbReference type="EMBL" id="HG712048">
    <property type="protein sequence ID" value="CDJ50111.1"/>
    <property type="molecule type" value="Genomic_DNA"/>
</dbReference>